<dbReference type="AlphaFoldDB" id="A0A6J6HB28"/>
<organism evidence="1">
    <name type="scientific">freshwater metagenome</name>
    <dbReference type="NCBI Taxonomy" id="449393"/>
    <lineage>
        <taxon>unclassified sequences</taxon>
        <taxon>metagenomes</taxon>
        <taxon>ecological metagenomes</taxon>
    </lineage>
</organism>
<dbReference type="InterPro" id="IPR043128">
    <property type="entry name" value="Rev_trsase/Diguanyl_cyclase"/>
</dbReference>
<gene>
    <name evidence="1" type="ORF">UFOPK1852_00604</name>
</gene>
<dbReference type="Gene3D" id="3.30.70.270">
    <property type="match status" value="1"/>
</dbReference>
<evidence type="ECO:0000313" key="1">
    <source>
        <dbReference type="EMBL" id="CAB4609693.1"/>
    </source>
</evidence>
<dbReference type="SUPFAM" id="SSF55073">
    <property type="entry name" value="Nucleotide cyclase"/>
    <property type="match status" value="1"/>
</dbReference>
<proteinExistence type="predicted"/>
<accession>A0A6J6HB28</accession>
<dbReference type="InterPro" id="IPR029787">
    <property type="entry name" value="Nucleotide_cyclase"/>
</dbReference>
<name>A0A6J6HB28_9ZZZZ</name>
<dbReference type="EMBL" id="CAEZUS010000076">
    <property type="protein sequence ID" value="CAB4609693.1"/>
    <property type="molecule type" value="Genomic_DNA"/>
</dbReference>
<protein>
    <submittedName>
        <fullName evidence="1">Unannotated protein</fullName>
    </submittedName>
</protein>
<reference evidence="1" key="1">
    <citation type="submission" date="2020-05" db="EMBL/GenBank/DDBJ databases">
        <authorList>
            <person name="Chiriac C."/>
            <person name="Salcher M."/>
            <person name="Ghai R."/>
            <person name="Kavagutti S V."/>
        </authorList>
    </citation>
    <scope>NUCLEOTIDE SEQUENCE</scope>
</reference>
<sequence length="143" mass="16012">MEKSIFEPISHDGRHDSLTNLLSPPLYYLEMTRELARFQRSAIELCAIRLELPAASSVDEIVAFADVLSNSARAEDLIARVGEFEFALLVRGDINVVEKFIARIDFKIEISYACVTPKAGEVTLELLNRLDKIELTRATTTLA</sequence>